<dbReference type="GO" id="GO:0008117">
    <property type="term" value="F:sphinganine-1-phosphate aldolase activity"/>
    <property type="evidence" value="ECO:0007669"/>
    <property type="project" value="UniProtKB-EC"/>
</dbReference>
<evidence type="ECO:0000256" key="15">
    <source>
        <dbReference type="ARBA" id="ARBA00042568"/>
    </source>
</evidence>
<name>A0AA88Y3R0_PINIB</name>
<dbReference type="Gene3D" id="3.40.640.10">
    <property type="entry name" value="Type I PLP-dependent aspartate aminotransferase-like (Major domain)"/>
    <property type="match status" value="1"/>
</dbReference>
<keyword evidence="6" id="KW-0256">Endoplasmic reticulum</keyword>
<keyword evidence="12 17" id="KW-0456">Lyase</keyword>
<evidence type="ECO:0000256" key="9">
    <source>
        <dbReference type="ARBA" id="ARBA00022989"/>
    </source>
</evidence>
<dbReference type="GO" id="GO:0030170">
    <property type="term" value="F:pyridoxal phosphate binding"/>
    <property type="evidence" value="ECO:0007669"/>
    <property type="project" value="InterPro"/>
</dbReference>
<protein>
    <recommendedName>
        <fullName evidence="14">sphinganine-1-phosphate aldolase</fullName>
        <ecNumber evidence="14">4.1.2.27</ecNumber>
    </recommendedName>
    <alternativeName>
        <fullName evidence="15">Sphingosine-1-phosphate aldolase</fullName>
    </alternativeName>
</protein>
<comment type="caution">
    <text evidence="18">The sequence shown here is derived from an EMBL/GenBank/DDBJ whole genome shotgun (WGS) entry which is preliminary data.</text>
</comment>
<keyword evidence="7 16" id="KW-0663">Pyridoxal phosphate</keyword>
<organism evidence="18 19">
    <name type="scientific">Pinctada imbricata</name>
    <name type="common">Atlantic pearl-oyster</name>
    <name type="synonym">Pinctada martensii</name>
    <dbReference type="NCBI Taxonomy" id="66713"/>
    <lineage>
        <taxon>Eukaryota</taxon>
        <taxon>Metazoa</taxon>
        <taxon>Spiralia</taxon>
        <taxon>Lophotrochozoa</taxon>
        <taxon>Mollusca</taxon>
        <taxon>Bivalvia</taxon>
        <taxon>Autobranchia</taxon>
        <taxon>Pteriomorphia</taxon>
        <taxon>Pterioida</taxon>
        <taxon>Pterioidea</taxon>
        <taxon>Pteriidae</taxon>
        <taxon>Pinctada</taxon>
    </lineage>
</organism>
<evidence type="ECO:0000256" key="1">
    <source>
        <dbReference type="ARBA" id="ARBA00001933"/>
    </source>
</evidence>
<evidence type="ECO:0000256" key="7">
    <source>
        <dbReference type="ARBA" id="ARBA00022898"/>
    </source>
</evidence>
<keyword evidence="10" id="KW-0443">Lipid metabolism</keyword>
<dbReference type="InterPro" id="IPR015421">
    <property type="entry name" value="PyrdxlP-dep_Trfase_major"/>
</dbReference>
<evidence type="ECO:0000313" key="19">
    <source>
        <dbReference type="Proteomes" id="UP001186944"/>
    </source>
</evidence>
<dbReference type="CDD" id="cd06450">
    <property type="entry name" value="DOPA_deC_like"/>
    <property type="match status" value="1"/>
</dbReference>
<dbReference type="SUPFAM" id="SSF53383">
    <property type="entry name" value="PLP-dependent transferases"/>
    <property type="match status" value="1"/>
</dbReference>
<evidence type="ECO:0000256" key="5">
    <source>
        <dbReference type="ARBA" id="ARBA00022692"/>
    </source>
</evidence>
<evidence type="ECO:0000313" key="18">
    <source>
        <dbReference type="EMBL" id="KAK3091804.1"/>
    </source>
</evidence>
<dbReference type="InterPro" id="IPR002129">
    <property type="entry name" value="PyrdxlP-dep_de-COase"/>
</dbReference>
<dbReference type="Proteomes" id="UP001186944">
    <property type="component" value="Unassembled WGS sequence"/>
</dbReference>
<keyword evidence="5" id="KW-0812">Transmembrane</keyword>
<comment type="similarity">
    <text evidence="13">Belongs to the group II decarboxylase family. Sphingosine-1-phosphate lyase subfamily.</text>
</comment>
<gene>
    <name evidence="18" type="ORF">FSP39_022743</name>
</gene>
<dbReference type="InterPro" id="IPR015422">
    <property type="entry name" value="PyrdxlP-dep_Trfase_small"/>
</dbReference>
<evidence type="ECO:0000256" key="13">
    <source>
        <dbReference type="ARBA" id="ARBA00038302"/>
    </source>
</evidence>
<evidence type="ECO:0000256" key="12">
    <source>
        <dbReference type="ARBA" id="ARBA00023239"/>
    </source>
</evidence>
<dbReference type="GO" id="GO:0030149">
    <property type="term" value="P:sphingolipid catabolic process"/>
    <property type="evidence" value="ECO:0007669"/>
    <property type="project" value="TreeGrafter"/>
</dbReference>
<dbReference type="AlphaFoldDB" id="A0AA88Y3R0"/>
<dbReference type="Gene3D" id="3.90.1150.10">
    <property type="entry name" value="Aspartate Aminotransferase, domain 1"/>
    <property type="match status" value="1"/>
</dbReference>
<dbReference type="InterPro" id="IPR050477">
    <property type="entry name" value="GrpII_AminoAcid_Decarb"/>
</dbReference>
<proteinExistence type="inferred from homology"/>
<evidence type="ECO:0000256" key="16">
    <source>
        <dbReference type="PIRSR" id="PIRSR602129-50"/>
    </source>
</evidence>
<dbReference type="EC" id="4.1.2.27" evidence="14"/>
<evidence type="ECO:0000256" key="2">
    <source>
        <dbReference type="ARBA" id="ARBA00004389"/>
    </source>
</evidence>
<accession>A0AA88Y3R0</accession>
<dbReference type="InterPro" id="IPR015424">
    <property type="entry name" value="PyrdxlP-dep_Trfase"/>
</dbReference>
<feature type="modified residue" description="N6-(pyridoxal phosphate)lysine" evidence="16">
    <location>
        <position position="353"/>
    </location>
</feature>
<evidence type="ECO:0000256" key="3">
    <source>
        <dbReference type="ARBA" id="ARBA00004760"/>
    </source>
</evidence>
<dbReference type="FunFam" id="3.40.640.10:FF:000020">
    <property type="entry name" value="sphingosine-1-phosphate lyase 1"/>
    <property type="match status" value="1"/>
</dbReference>
<keyword evidence="19" id="KW-1185">Reference proteome</keyword>
<dbReference type="PANTHER" id="PTHR42735">
    <property type="match status" value="1"/>
</dbReference>
<dbReference type="GO" id="GO:0005789">
    <property type="term" value="C:endoplasmic reticulum membrane"/>
    <property type="evidence" value="ECO:0007669"/>
    <property type="project" value="UniProtKB-SubCell"/>
</dbReference>
<evidence type="ECO:0000256" key="14">
    <source>
        <dbReference type="ARBA" id="ARBA00038965"/>
    </source>
</evidence>
<comment type="subcellular location">
    <subcellularLocation>
        <location evidence="2">Endoplasmic reticulum membrane</location>
        <topology evidence="2">Single-pass membrane protein</topology>
    </subcellularLocation>
</comment>
<dbReference type="Pfam" id="PF00282">
    <property type="entry name" value="Pyridoxal_deC"/>
    <property type="match status" value="1"/>
</dbReference>
<keyword evidence="9" id="KW-1133">Transmembrane helix</keyword>
<dbReference type="GO" id="GO:0019752">
    <property type="term" value="P:carboxylic acid metabolic process"/>
    <property type="evidence" value="ECO:0007669"/>
    <property type="project" value="InterPro"/>
</dbReference>
<sequence length="583" mass="65253">MLPNNVMSDVCVYKIKAPLEPYLDIVKGKINGACEGIEPWKVVLYACGTTAVCIYVKNILISDEETLTKRTKREFFRWIKMIPMVKARVAAEKKKILHEMEEGMHADVPSYMLKLPSKGLTMDEVMKELGEYKKLTKVDWEKSTVSGTVYSGDPDLTKLMEKTYGMFAWTNPLHADIFPDIRKMEAEVVRMCCSLFNGDSESCGTMTSGGTESILMACLSYRNMARERGVRIPEMIVPVTVHAAFDKAAAYFHMKITHIPVDEETRKVDLKAMRRAINANTCMLVGSAPQFPHGVIDDIEGICKLGEKYNIPVHVDCCLGGFLVPFMEKAGFPIPVVDFRLSGVTSISADTHKYAFAPKGSSVILYKSHDYRKHQFFVQPDWPGGIYATAAVGGSRAGAIIAVCWATLMYFGEEGYVQSTKKIISTARYICEGLREIPGIMVYGEPQMSVVGFGKAKGYKYNIFTLSEMLAKKRGWNLNPLQFPSSVHLCCTILHTKEGVADRFITDVRECLEELLASPDAEAGGMFSNKYVYFRLLCMEWPRVSQIVPWYPELAGCFVEALYSTNKEEYKSNGEVKANGVVH</sequence>
<evidence type="ECO:0000256" key="6">
    <source>
        <dbReference type="ARBA" id="ARBA00022824"/>
    </source>
</evidence>
<dbReference type="EMBL" id="VSWD01000010">
    <property type="protein sequence ID" value="KAK3091804.1"/>
    <property type="molecule type" value="Genomic_DNA"/>
</dbReference>
<keyword evidence="8" id="KW-0746">Sphingolipid metabolism</keyword>
<keyword evidence="11" id="KW-0472">Membrane</keyword>
<comment type="pathway">
    <text evidence="3">Lipid metabolism; sphingolipid metabolism.</text>
</comment>
<dbReference type="Gene3D" id="6.10.140.2150">
    <property type="match status" value="1"/>
</dbReference>
<evidence type="ECO:0000256" key="4">
    <source>
        <dbReference type="ARBA" id="ARBA00004991"/>
    </source>
</evidence>
<comment type="cofactor">
    <cofactor evidence="1 16 17">
        <name>pyridoxal 5'-phosphate</name>
        <dbReference type="ChEBI" id="CHEBI:597326"/>
    </cofactor>
</comment>
<evidence type="ECO:0000256" key="17">
    <source>
        <dbReference type="RuleBase" id="RU000382"/>
    </source>
</evidence>
<comment type="pathway">
    <text evidence="4">Sphingolipid metabolism.</text>
</comment>
<reference evidence="18" key="1">
    <citation type="submission" date="2019-08" db="EMBL/GenBank/DDBJ databases">
        <title>The improved chromosome-level genome for the pearl oyster Pinctada fucata martensii using PacBio sequencing and Hi-C.</title>
        <authorList>
            <person name="Zheng Z."/>
        </authorList>
    </citation>
    <scope>NUCLEOTIDE SEQUENCE</scope>
    <source>
        <strain evidence="18">ZZ-2019</strain>
        <tissue evidence="18">Adductor muscle</tissue>
    </source>
</reference>
<evidence type="ECO:0000256" key="8">
    <source>
        <dbReference type="ARBA" id="ARBA00022919"/>
    </source>
</evidence>
<dbReference type="PANTHER" id="PTHR42735:SF6">
    <property type="entry name" value="SPHINGOSINE-1-PHOSPHATE LYASE 1"/>
    <property type="match status" value="1"/>
</dbReference>
<evidence type="ECO:0000256" key="11">
    <source>
        <dbReference type="ARBA" id="ARBA00023136"/>
    </source>
</evidence>
<evidence type="ECO:0000256" key="10">
    <source>
        <dbReference type="ARBA" id="ARBA00023098"/>
    </source>
</evidence>